<evidence type="ECO:0000313" key="2">
    <source>
        <dbReference type="EMBL" id="MBE7366810.1"/>
    </source>
</evidence>
<dbReference type="EMBL" id="JADDIV010000001">
    <property type="protein sequence ID" value="MBE7366810.1"/>
    <property type="molecule type" value="Genomic_DNA"/>
</dbReference>
<reference evidence="2 3" key="1">
    <citation type="submission" date="2020-10" db="EMBL/GenBank/DDBJ databases">
        <title>Ramlibacter sp. HM2 16S ribosomal RNA gene Genome sequencing and assembly.</title>
        <authorList>
            <person name="Kang M."/>
        </authorList>
    </citation>
    <scope>NUCLEOTIDE SEQUENCE [LARGE SCALE GENOMIC DNA]</scope>
    <source>
        <strain evidence="2 3">HM2</strain>
    </source>
</reference>
<organism evidence="2 3">
    <name type="scientific">Ramlibacter pallidus</name>
    <dbReference type="NCBI Taxonomy" id="2780087"/>
    <lineage>
        <taxon>Bacteria</taxon>
        <taxon>Pseudomonadati</taxon>
        <taxon>Pseudomonadota</taxon>
        <taxon>Betaproteobacteria</taxon>
        <taxon>Burkholderiales</taxon>
        <taxon>Comamonadaceae</taxon>
        <taxon>Ramlibacter</taxon>
    </lineage>
</organism>
<gene>
    <name evidence="2" type="ORF">IM787_04460</name>
</gene>
<comment type="caution">
    <text evidence="2">The sequence shown here is derived from an EMBL/GenBank/DDBJ whole genome shotgun (WGS) entry which is preliminary data.</text>
</comment>
<feature type="region of interest" description="Disordered" evidence="1">
    <location>
        <begin position="1"/>
        <end position="93"/>
    </location>
</feature>
<name>A0ABR9S001_9BURK</name>
<dbReference type="RefSeq" id="WP_193675531.1">
    <property type="nucleotide sequence ID" value="NZ_JADDIV010000001.1"/>
</dbReference>
<feature type="compositionally biased region" description="Basic and acidic residues" evidence="1">
    <location>
        <begin position="1"/>
        <end position="14"/>
    </location>
</feature>
<sequence length="93" mass="10379">MSRIKEERDTEVARPSEGNTVTAQGENQAPKARMPHERDESSDSQAADDSTARRMGQIAHDAVVDGEQDTSKARETDATYHRLREDADKPRGR</sequence>
<keyword evidence="3" id="KW-1185">Reference proteome</keyword>
<accession>A0ABR9S001</accession>
<dbReference type="Proteomes" id="UP000806285">
    <property type="component" value="Unassembled WGS sequence"/>
</dbReference>
<evidence type="ECO:0000313" key="3">
    <source>
        <dbReference type="Proteomes" id="UP000806285"/>
    </source>
</evidence>
<evidence type="ECO:0000256" key="1">
    <source>
        <dbReference type="SAM" id="MobiDB-lite"/>
    </source>
</evidence>
<feature type="compositionally biased region" description="Basic and acidic residues" evidence="1">
    <location>
        <begin position="69"/>
        <end position="93"/>
    </location>
</feature>
<proteinExistence type="predicted"/>
<feature type="compositionally biased region" description="Polar residues" evidence="1">
    <location>
        <begin position="17"/>
        <end position="27"/>
    </location>
</feature>
<protein>
    <submittedName>
        <fullName evidence="2">Uncharacterized protein</fullName>
    </submittedName>
</protein>